<dbReference type="RefSeq" id="WP_256411056.1">
    <property type="nucleotide sequence ID" value="NZ_JANHDM010000003.1"/>
</dbReference>
<protein>
    <submittedName>
        <fullName evidence="2">Phage tail tube protein</fullName>
    </submittedName>
</protein>
<name>A0ABD5R160_9EURY</name>
<sequence>MTSGGNVDVAFDHEPVGDYAGDPTDSTPKTPGRNGTVETSEFDNDTTRQRNWGNETVETIEGIFDGAVSYSFDLVDPWFLNQVFGQPPTAGGESEAPYSYTWEFVSNEMQSARWYLGADLVNGYAERALHGVVFTEMEISISIGDPVRVSLSGFYATEVPNTQFTPSSQPTADGTPLIFHGGSIEIPTSTEIVRPQSGTLSVSTGARPQREWAREPVAAVIGNPEPTLNLTSIVMDTDLLELGLGASDGPATSVDGAADGELAFQSPGANALRFPMEGITHSTYGWNNIGNAEEDLTDDNELVIDRLTAVAETASAEAK</sequence>
<feature type="region of interest" description="Disordered" evidence="1">
    <location>
        <begin position="1"/>
        <end position="53"/>
    </location>
</feature>
<organism evidence="2 3">
    <name type="scientific">Halorubrum rubrum</name>
    <dbReference type="NCBI Taxonomy" id="1126240"/>
    <lineage>
        <taxon>Archaea</taxon>
        <taxon>Methanobacteriati</taxon>
        <taxon>Methanobacteriota</taxon>
        <taxon>Stenosarchaea group</taxon>
        <taxon>Halobacteria</taxon>
        <taxon>Halobacteriales</taxon>
        <taxon>Haloferacaceae</taxon>
        <taxon>Halorubrum</taxon>
    </lineage>
</organism>
<gene>
    <name evidence="2" type="ORF">ACFPM1_07760</name>
</gene>
<dbReference type="Proteomes" id="UP001596118">
    <property type="component" value="Unassembled WGS sequence"/>
</dbReference>
<proteinExistence type="predicted"/>
<comment type="caution">
    <text evidence="2">The sequence shown here is derived from an EMBL/GenBank/DDBJ whole genome shotgun (WGS) entry which is preliminary data.</text>
</comment>
<evidence type="ECO:0000313" key="3">
    <source>
        <dbReference type="Proteomes" id="UP001596118"/>
    </source>
</evidence>
<keyword evidence="3" id="KW-1185">Reference proteome</keyword>
<dbReference type="AlphaFoldDB" id="A0ABD5R160"/>
<evidence type="ECO:0000313" key="2">
    <source>
        <dbReference type="EMBL" id="MFC5278649.1"/>
    </source>
</evidence>
<evidence type="ECO:0000256" key="1">
    <source>
        <dbReference type="SAM" id="MobiDB-lite"/>
    </source>
</evidence>
<dbReference type="InterPro" id="IPR044000">
    <property type="entry name" value="Phage_tube_2"/>
</dbReference>
<dbReference type="EMBL" id="JBHSKY010000007">
    <property type="protein sequence ID" value="MFC5278649.1"/>
    <property type="molecule type" value="Genomic_DNA"/>
</dbReference>
<accession>A0ABD5R160</accession>
<reference evidence="2 3" key="1">
    <citation type="journal article" date="2019" name="Int. J. Syst. Evol. Microbiol.">
        <title>The Global Catalogue of Microorganisms (GCM) 10K type strain sequencing project: providing services to taxonomists for standard genome sequencing and annotation.</title>
        <authorList>
            <consortium name="The Broad Institute Genomics Platform"/>
            <consortium name="The Broad Institute Genome Sequencing Center for Infectious Disease"/>
            <person name="Wu L."/>
            <person name="Ma J."/>
        </authorList>
    </citation>
    <scope>NUCLEOTIDE SEQUENCE [LARGE SCALE GENOMIC DNA]</scope>
    <source>
        <strain evidence="2 3">CGMCC 1.12124</strain>
    </source>
</reference>
<dbReference type="Pfam" id="PF18906">
    <property type="entry name" value="Phage_tube_2"/>
    <property type="match status" value="1"/>
</dbReference>